<evidence type="ECO:0000313" key="2">
    <source>
        <dbReference type="EMBL" id="CAA0834146.1"/>
    </source>
</evidence>
<feature type="compositionally biased region" description="Low complexity" evidence="1">
    <location>
        <begin position="114"/>
        <end position="131"/>
    </location>
</feature>
<protein>
    <submittedName>
        <fullName evidence="2">Uncharacterized protein</fullName>
    </submittedName>
</protein>
<evidence type="ECO:0000256" key="1">
    <source>
        <dbReference type="SAM" id="MobiDB-lite"/>
    </source>
</evidence>
<feature type="non-terminal residue" evidence="2">
    <location>
        <position position="1"/>
    </location>
</feature>
<accession>A0A9N7NNE9</accession>
<sequence>SRAIARFTSPLPSSHACAPTPKPKSPTAHLTTSAPSRIAAIARGLRLSPAHPRAPAASHASPLPADRSPARQPRPGVTPPNANASQSTPATRPPTELPRTSSCSVHPRASWADARPSPISRSPSPFSPAIATVGSGHGSQPSNLAQPSAGIHHPLSTHRNPRLLPSFLRARLFFVQGLHQQHDSLVFAL</sequence>
<comment type="caution">
    <text evidence="2">The sequence shown here is derived from an EMBL/GenBank/DDBJ whole genome shotgun (WGS) entry which is preliminary data.</text>
</comment>
<feature type="compositionally biased region" description="Low complexity" evidence="1">
    <location>
        <begin position="45"/>
        <end position="65"/>
    </location>
</feature>
<dbReference type="Proteomes" id="UP001153555">
    <property type="component" value="Unassembled WGS sequence"/>
</dbReference>
<organism evidence="2 3">
    <name type="scientific">Striga hermonthica</name>
    <name type="common">Purple witchweed</name>
    <name type="synonym">Buchnera hermonthica</name>
    <dbReference type="NCBI Taxonomy" id="68872"/>
    <lineage>
        <taxon>Eukaryota</taxon>
        <taxon>Viridiplantae</taxon>
        <taxon>Streptophyta</taxon>
        <taxon>Embryophyta</taxon>
        <taxon>Tracheophyta</taxon>
        <taxon>Spermatophyta</taxon>
        <taxon>Magnoliopsida</taxon>
        <taxon>eudicotyledons</taxon>
        <taxon>Gunneridae</taxon>
        <taxon>Pentapetalae</taxon>
        <taxon>asterids</taxon>
        <taxon>lamiids</taxon>
        <taxon>Lamiales</taxon>
        <taxon>Orobanchaceae</taxon>
        <taxon>Buchnereae</taxon>
        <taxon>Striga</taxon>
    </lineage>
</organism>
<dbReference type="EMBL" id="CACSLK010027843">
    <property type="protein sequence ID" value="CAA0834146.1"/>
    <property type="molecule type" value="Genomic_DNA"/>
</dbReference>
<feature type="non-terminal residue" evidence="2">
    <location>
        <position position="189"/>
    </location>
</feature>
<proteinExistence type="predicted"/>
<feature type="compositionally biased region" description="Polar residues" evidence="1">
    <location>
        <begin position="80"/>
        <end position="90"/>
    </location>
</feature>
<reference evidence="2" key="1">
    <citation type="submission" date="2019-12" db="EMBL/GenBank/DDBJ databases">
        <authorList>
            <person name="Scholes J."/>
        </authorList>
    </citation>
    <scope>NUCLEOTIDE SEQUENCE</scope>
</reference>
<keyword evidence="3" id="KW-1185">Reference proteome</keyword>
<name>A0A9N7NNE9_STRHE</name>
<dbReference type="AlphaFoldDB" id="A0A9N7NNE9"/>
<gene>
    <name evidence="2" type="ORF">SHERM_29387</name>
</gene>
<feature type="region of interest" description="Disordered" evidence="1">
    <location>
        <begin position="1"/>
        <end position="157"/>
    </location>
</feature>
<evidence type="ECO:0000313" key="3">
    <source>
        <dbReference type="Proteomes" id="UP001153555"/>
    </source>
</evidence>